<dbReference type="Proteomes" id="UP001149090">
    <property type="component" value="Unassembled WGS sequence"/>
</dbReference>
<protein>
    <submittedName>
        <fullName evidence="1">Uncharacterized protein</fullName>
    </submittedName>
</protein>
<proteinExistence type="predicted"/>
<sequence length="93" mass="11011">MTPNHNHSHSTIQYSIHSKSISIFLGLQYSIFNSQFQSNHNQFQYSILYPIINLIIDFNIQYLFSMCTHSTQFNIVHPITQYNHLMSQSIQFQ</sequence>
<evidence type="ECO:0000313" key="2">
    <source>
        <dbReference type="Proteomes" id="UP001149090"/>
    </source>
</evidence>
<keyword evidence="2" id="KW-1185">Reference proteome</keyword>
<accession>A0A9Q0LPG7</accession>
<name>A0A9Q0LPG7_ANAIG</name>
<dbReference type="AlphaFoldDB" id="A0A9Q0LPG7"/>
<comment type="caution">
    <text evidence="1">The sequence shown here is derived from an EMBL/GenBank/DDBJ whole genome shotgun (WGS) entry which is preliminary data.</text>
</comment>
<organism evidence="1 2">
    <name type="scientific">Anaeramoeba ignava</name>
    <name type="common">Anaerobic marine amoeba</name>
    <dbReference type="NCBI Taxonomy" id="1746090"/>
    <lineage>
        <taxon>Eukaryota</taxon>
        <taxon>Metamonada</taxon>
        <taxon>Anaeramoebidae</taxon>
        <taxon>Anaeramoeba</taxon>
    </lineage>
</organism>
<dbReference type="EMBL" id="JAPDFW010000060">
    <property type="protein sequence ID" value="KAJ5076578.1"/>
    <property type="molecule type" value="Genomic_DNA"/>
</dbReference>
<evidence type="ECO:0000313" key="1">
    <source>
        <dbReference type="EMBL" id="KAJ5076578.1"/>
    </source>
</evidence>
<reference evidence="1" key="1">
    <citation type="submission" date="2022-10" db="EMBL/GenBank/DDBJ databases">
        <title>Novel sulphate-reducing endosymbionts in the free-living metamonad Anaeramoeba.</title>
        <authorList>
            <person name="Jerlstrom-Hultqvist J."/>
            <person name="Cepicka I."/>
            <person name="Gallot-Lavallee L."/>
            <person name="Salas-Leiva D."/>
            <person name="Curtis B.A."/>
            <person name="Zahonova K."/>
            <person name="Pipaliya S."/>
            <person name="Dacks J."/>
            <person name="Roger A.J."/>
        </authorList>
    </citation>
    <scope>NUCLEOTIDE SEQUENCE</scope>
    <source>
        <strain evidence="1">BMAN</strain>
    </source>
</reference>
<gene>
    <name evidence="1" type="ORF">M0811_06158</name>
</gene>